<dbReference type="PROSITE" id="PS50850">
    <property type="entry name" value="MFS"/>
    <property type="match status" value="1"/>
</dbReference>
<dbReference type="InterPro" id="IPR011701">
    <property type="entry name" value="MFS"/>
</dbReference>
<keyword evidence="8" id="KW-0472">Membrane</keyword>
<sequence>MTPSPLPAHALAVASKGSLNIIICAMSVTATSANELSKATRRRAIIAATIGNGLEWFDFTVYSFFAVIIAKLFFPTGNDMTSFLLTVATFGVGFFMRPVGAIVLGVYADRVGRKAALTLTILMMALGTAIIGLAPTYDSIGLWAPALIVLARLIQGFSAGGEVGGATAFLIEHAPDEERGMYASWQQASQGISFMLGAAMGALVTNGLDQAQIDAWGWRIPFLFGLLIGPVGMYIRSHLEEPPEFEARQAERRASNVKFSPLSQVLRDHPREVLAGLGVTILWTVCTYVLVFYMPSYAKQQLGLPLGATFQSTAICGAIILVLCPLMGMLSDRVGRKRMLGVVALAIGVLAYPLFHWLNVSPTTATLLQVQIVLGILLAAFTGPAPAVLAEQFPTEVRSTGLSLAYNFAVTIFGGFAPLIVTWLIESTHNKLAPAYYVIAAAAISFVALVFMHDRTGKKLA</sequence>
<keyword evidence="3" id="KW-0813">Transport</keyword>
<dbReference type="Proteomes" id="UP000253772">
    <property type="component" value="Chromosome c1"/>
</dbReference>
<keyword evidence="4" id="KW-1003">Cell membrane</keyword>
<gene>
    <name evidence="9" type="ORF">DDF84_017165</name>
</gene>
<reference evidence="9 10" key="1">
    <citation type="submission" date="2019-03" db="EMBL/GenBank/DDBJ databases">
        <title>Comparative insights into the high quality Complete genome sequence of highly metal resistant Cupriavidus metallidurans strain BS1 isolated from a gold-copper mine.</title>
        <authorList>
            <person name="Mazhar H.S."/>
            <person name="Rensing C."/>
        </authorList>
    </citation>
    <scope>NUCLEOTIDE SEQUENCE [LARGE SCALE GENOMIC DNA]</scope>
    <source>
        <strain evidence="9 10">BS1</strain>
    </source>
</reference>
<evidence type="ECO:0000256" key="7">
    <source>
        <dbReference type="ARBA" id="ARBA00022989"/>
    </source>
</evidence>
<evidence type="ECO:0000256" key="4">
    <source>
        <dbReference type="ARBA" id="ARBA00022475"/>
    </source>
</evidence>
<dbReference type="InterPro" id="IPR020846">
    <property type="entry name" value="MFS_dom"/>
</dbReference>
<evidence type="ECO:0000256" key="2">
    <source>
        <dbReference type="ARBA" id="ARBA00008240"/>
    </source>
</evidence>
<dbReference type="PANTHER" id="PTHR43528:SF8">
    <property type="entry name" value="BLR0239 PROTEIN"/>
    <property type="match status" value="1"/>
</dbReference>
<comment type="similarity">
    <text evidence="2">Belongs to the major facilitator superfamily. Metabolite:H+ Symporter (MHS) family (TC 2.A.1.6) family.</text>
</comment>
<dbReference type="AlphaFoldDB" id="A0A2L0XB78"/>
<dbReference type="InterPro" id="IPR005829">
    <property type="entry name" value="Sugar_transporter_CS"/>
</dbReference>
<accession>A0A2L0XB78</accession>
<dbReference type="GO" id="GO:0015293">
    <property type="term" value="F:symporter activity"/>
    <property type="evidence" value="ECO:0007669"/>
    <property type="project" value="UniProtKB-KW"/>
</dbReference>
<keyword evidence="7" id="KW-1133">Transmembrane helix</keyword>
<protein>
    <submittedName>
        <fullName evidence="9">MFS transporter</fullName>
    </submittedName>
</protein>
<dbReference type="PANTHER" id="PTHR43528">
    <property type="entry name" value="ALPHA-KETOGLUTARATE PERMEASE"/>
    <property type="match status" value="1"/>
</dbReference>
<comment type="subcellular location">
    <subcellularLocation>
        <location evidence="1">Cell membrane</location>
        <topology evidence="1">Multi-pass membrane protein</topology>
    </subcellularLocation>
</comment>
<dbReference type="OrthoDB" id="6766492at2"/>
<evidence type="ECO:0000256" key="1">
    <source>
        <dbReference type="ARBA" id="ARBA00004651"/>
    </source>
</evidence>
<evidence type="ECO:0000313" key="9">
    <source>
        <dbReference type="EMBL" id="QBP11352.1"/>
    </source>
</evidence>
<dbReference type="PROSITE" id="PS00216">
    <property type="entry name" value="SUGAR_TRANSPORT_1"/>
    <property type="match status" value="2"/>
</dbReference>
<dbReference type="InterPro" id="IPR051084">
    <property type="entry name" value="H+-coupled_symporters"/>
</dbReference>
<dbReference type="GO" id="GO:0005886">
    <property type="term" value="C:plasma membrane"/>
    <property type="evidence" value="ECO:0007669"/>
    <property type="project" value="UniProtKB-SubCell"/>
</dbReference>
<proteinExistence type="inferred from homology"/>
<evidence type="ECO:0000256" key="8">
    <source>
        <dbReference type="ARBA" id="ARBA00023136"/>
    </source>
</evidence>
<dbReference type="Pfam" id="PF07690">
    <property type="entry name" value="MFS_1"/>
    <property type="match status" value="1"/>
</dbReference>
<evidence type="ECO:0000313" key="10">
    <source>
        <dbReference type="Proteomes" id="UP000253772"/>
    </source>
</evidence>
<organism evidence="9 10">
    <name type="scientific">Cupriavidus metallidurans</name>
    <dbReference type="NCBI Taxonomy" id="119219"/>
    <lineage>
        <taxon>Bacteria</taxon>
        <taxon>Pseudomonadati</taxon>
        <taxon>Pseudomonadota</taxon>
        <taxon>Betaproteobacteria</taxon>
        <taxon>Burkholderiales</taxon>
        <taxon>Burkholderiaceae</taxon>
        <taxon>Cupriavidus</taxon>
    </lineage>
</organism>
<evidence type="ECO:0000256" key="6">
    <source>
        <dbReference type="ARBA" id="ARBA00022847"/>
    </source>
</evidence>
<evidence type="ECO:0000256" key="5">
    <source>
        <dbReference type="ARBA" id="ARBA00022692"/>
    </source>
</evidence>
<dbReference type="FunFam" id="1.20.1250.20:FF:000001">
    <property type="entry name" value="Dicarboxylate MFS transporter"/>
    <property type="match status" value="1"/>
</dbReference>
<dbReference type="SUPFAM" id="SSF103473">
    <property type="entry name" value="MFS general substrate transporter"/>
    <property type="match status" value="1"/>
</dbReference>
<keyword evidence="6" id="KW-0769">Symport</keyword>
<evidence type="ECO:0000256" key="3">
    <source>
        <dbReference type="ARBA" id="ARBA00022448"/>
    </source>
</evidence>
<dbReference type="InterPro" id="IPR036259">
    <property type="entry name" value="MFS_trans_sf"/>
</dbReference>
<dbReference type="Gene3D" id="1.20.1250.20">
    <property type="entry name" value="MFS general substrate transporter like domains"/>
    <property type="match status" value="2"/>
</dbReference>
<dbReference type="PROSITE" id="PS00217">
    <property type="entry name" value="SUGAR_TRANSPORT_2"/>
    <property type="match status" value="1"/>
</dbReference>
<name>A0A2L0XB78_9BURK</name>
<keyword evidence="5" id="KW-0812">Transmembrane</keyword>
<dbReference type="EMBL" id="CP037900">
    <property type="protein sequence ID" value="QBP11352.1"/>
    <property type="molecule type" value="Genomic_DNA"/>
</dbReference>